<dbReference type="Proteomes" id="UP000025229">
    <property type="component" value="Chromosome"/>
</dbReference>
<name>A0A023X4X5_RUBRA</name>
<evidence type="ECO:0000256" key="8">
    <source>
        <dbReference type="ARBA" id="ARBA00023136"/>
    </source>
</evidence>
<feature type="transmembrane region" description="Helical" evidence="10">
    <location>
        <begin position="53"/>
        <end position="77"/>
    </location>
</feature>
<dbReference type="EMBL" id="CP007514">
    <property type="protein sequence ID" value="AHY47094.1"/>
    <property type="molecule type" value="Genomic_DNA"/>
</dbReference>
<keyword evidence="2" id="KW-0813">Transport</keyword>
<dbReference type="GO" id="GO:0005304">
    <property type="term" value="F:L-valine transmembrane transporter activity"/>
    <property type="evidence" value="ECO:0007669"/>
    <property type="project" value="TreeGrafter"/>
</dbReference>
<dbReference type="PATRIC" id="fig|42256.3.peg.1837"/>
<dbReference type="STRING" id="42256.RradSPS_1811"/>
<dbReference type="GO" id="GO:0015192">
    <property type="term" value="F:L-phenylalanine transmembrane transporter activity"/>
    <property type="evidence" value="ECO:0007669"/>
    <property type="project" value="TreeGrafter"/>
</dbReference>
<dbReference type="CDD" id="cd06582">
    <property type="entry name" value="TM_PBP1_LivH_like"/>
    <property type="match status" value="1"/>
</dbReference>
<sequence length="363" mass="37930">MTTGEANKPRIGGIGRRVRASSWSSRIAVVLLAAILVALGVQAVQDPQQFLSQLLIGVTNGSILALIALGYTLVYGIIELINFAHGDNFMIGSFIGITVLSGTFFGLSFFSPITGDAGTALKVFGVVFALVVAMAACGLLGMTIERVAYKPLRNSPRLAVLITAIGVSFILQNVGIIWKGPAQVPFPDLISNANILGGGIVFRWKDLFVISLTVPLLLALSYFISSTKQGKAMRAVAQDKEAAAMVGINVNRTISITFLLGGILAGASGVMFGLFNGTTVFNVGFVQGLYAFTAAVLGGIGNLTGAVVGGILIGIIAAMSDQYIGVRWTEIMIFSVLILVLVFRPTGLLGDRSAVQGGGEERG</sequence>
<keyword evidence="5 10" id="KW-0812">Transmembrane</keyword>
<dbReference type="Pfam" id="PF02653">
    <property type="entry name" value="BPD_transp_2"/>
    <property type="match status" value="1"/>
</dbReference>
<dbReference type="Proteomes" id="UP001281130">
    <property type="component" value="Unassembled WGS sequence"/>
</dbReference>
<dbReference type="InterPro" id="IPR001851">
    <property type="entry name" value="ABC_transp_permease"/>
</dbReference>
<dbReference type="GO" id="GO:0015188">
    <property type="term" value="F:L-isoleucine transmembrane transporter activity"/>
    <property type="evidence" value="ECO:0007669"/>
    <property type="project" value="TreeGrafter"/>
</dbReference>
<feature type="transmembrane region" description="Helical" evidence="10">
    <location>
        <begin position="89"/>
        <end position="111"/>
    </location>
</feature>
<keyword evidence="13" id="KW-1185">Reference proteome</keyword>
<dbReference type="GO" id="GO:1903806">
    <property type="term" value="P:L-isoleucine import across plasma membrane"/>
    <property type="evidence" value="ECO:0007669"/>
    <property type="project" value="TreeGrafter"/>
</dbReference>
<dbReference type="PANTHER" id="PTHR11795">
    <property type="entry name" value="BRANCHED-CHAIN AMINO ACID TRANSPORT SYSTEM PERMEASE PROTEIN LIVH"/>
    <property type="match status" value="1"/>
</dbReference>
<dbReference type="eggNOG" id="COG0559">
    <property type="taxonomic scope" value="Bacteria"/>
</dbReference>
<feature type="transmembrane region" description="Helical" evidence="10">
    <location>
        <begin position="254"/>
        <end position="277"/>
    </location>
</feature>
<gene>
    <name evidence="11" type="ORF">RradSPS_1811</name>
    <name evidence="12" type="ORF">SIL72_10725</name>
</gene>
<feature type="transmembrane region" description="Helical" evidence="10">
    <location>
        <begin position="207"/>
        <end position="224"/>
    </location>
</feature>
<evidence type="ECO:0000256" key="9">
    <source>
        <dbReference type="ARBA" id="ARBA00037998"/>
    </source>
</evidence>
<evidence type="ECO:0000313" key="13">
    <source>
        <dbReference type="Proteomes" id="UP000025229"/>
    </source>
</evidence>
<evidence type="ECO:0000313" key="11">
    <source>
        <dbReference type="EMBL" id="AHY47094.1"/>
    </source>
</evidence>
<evidence type="ECO:0000256" key="7">
    <source>
        <dbReference type="ARBA" id="ARBA00022989"/>
    </source>
</evidence>
<comment type="subcellular location">
    <subcellularLocation>
        <location evidence="1">Cell membrane</location>
        <topology evidence="1">Multi-pass membrane protein</topology>
    </subcellularLocation>
</comment>
<keyword evidence="3" id="KW-1003">Cell membrane</keyword>
<dbReference type="HOGENOM" id="CLU_039929_3_0_11"/>
<dbReference type="EMBL" id="JAWXXX010000001">
    <property type="protein sequence ID" value="MDX5894499.1"/>
    <property type="molecule type" value="Genomic_DNA"/>
</dbReference>
<evidence type="ECO:0000256" key="6">
    <source>
        <dbReference type="ARBA" id="ARBA00022970"/>
    </source>
</evidence>
<accession>A0A023X4X5</accession>
<feature type="transmembrane region" description="Helical" evidence="10">
    <location>
        <begin position="324"/>
        <end position="343"/>
    </location>
</feature>
<dbReference type="GO" id="GO:0042941">
    <property type="term" value="P:D-alanine transmembrane transport"/>
    <property type="evidence" value="ECO:0007669"/>
    <property type="project" value="TreeGrafter"/>
</dbReference>
<dbReference type="KEGG" id="rrd:RradSPS_1811"/>
<proteinExistence type="inferred from homology"/>
<evidence type="ECO:0000256" key="5">
    <source>
        <dbReference type="ARBA" id="ARBA00022692"/>
    </source>
</evidence>
<keyword evidence="4" id="KW-0997">Cell inner membrane</keyword>
<dbReference type="GO" id="GO:0015808">
    <property type="term" value="P:L-alanine transport"/>
    <property type="evidence" value="ECO:0007669"/>
    <property type="project" value="TreeGrafter"/>
</dbReference>
<evidence type="ECO:0000256" key="10">
    <source>
        <dbReference type="SAM" id="Phobius"/>
    </source>
</evidence>
<comment type="similarity">
    <text evidence="9">Belongs to the binding-protein-dependent transport system permease family. LivHM subfamily.</text>
</comment>
<reference evidence="12" key="2">
    <citation type="submission" date="2023-11" db="EMBL/GenBank/DDBJ databases">
        <title>MicrobeMod: A computational toolkit for identifying prokaryotic methylation and restriction-modification with nanopore sequencing.</title>
        <authorList>
            <person name="Crits-Christoph A."/>
            <person name="Kang S.C."/>
            <person name="Lee H."/>
            <person name="Ostrov N."/>
        </authorList>
    </citation>
    <scope>NUCLEOTIDE SEQUENCE</scope>
    <source>
        <strain evidence="12">ATCC 51242</strain>
    </source>
</reference>
<dbReference type="AlphaFoldDB" id="A0A023X4X5"/>
<feature type="transmembrane region" description="Helical" evidence="10">
    <location>
        <begin position="289"/>
        <end position="317"/>
    </location>
</feature>
<evidence type="ECO:0000313" key="12">
    <source>
        <dbReference type="EMBL" id="MDX5894499.1"/>
    </source>
</evidence>
<organism evidence="11 13">
    <name type="scientific">Rubrobacter radiotolerans</name>
    <name type="common">Arthrobacter radiotolerans</name>
    <dbReference type="NCBI Taxonomy" id="42256"/>
    <lineage>
        <taxon>Bacteria</taxon>
        <taxon>Bacillati</taxon>
        <taxon>Actinomycetota</taxon>
        <taxon>Rubrobacteria</taxon>
        <taxon>Rubrobacterales</taxon>
        <taxon>Rubrobacteraceae</taxon>
        <taxon>Rubrobacter</taxon>
    </lineage>
</organism>
<feature type="transmembrane region" description="Helical" evidence="10">
    <location>
        <begin position="123"/>
        <end position="144"/>
    </location>
</feature>
<keyword evidence="8 10" id="KW-0472">Membrane</keyword>
<protein>
    <submittedName>
        <fullName evidence="12">Branched-chain amino acid ABC transporter permease</fullName>
    </submittedName>
    <submittedName>
        <fullName evidence="11">Branched-chain amino acid ABC-type transport system permease component</fullName>
    </submittedName>
</protein>
<evidence type="ECO:0000256" key="3">
    <source>
        <dbReference type="ARBA" id="ARBA00022475"/>
    </source>
</evidence>
<evidence type="ECO:0000256" key="1">
    <source>
        <dbReference type="ARBA" id="ARBA00004651"/>
    </source>
</evidence>
<reference evidence="11 13" key="1">
    <citation type="submission" date="2014-03" db="EMBL/GenBank/DDBJ databases">
        <title>Complete genome sequence of the Radio-Resistant Rubrobacter radiotolerans RSPS-4.</title>
        <authorList>
            <person name="Egas C.C."/>
            <person name="Barroso C.C."/>
            <person name="Froufe H.J.C."/>
            <person name="Pacheco J.J."/>
            <person name="Albuquerque L.L."/>
            <person name="da Costa M.M.S."/>
        </authorList>
    </citation>
    <scope>NUCLEOTIDE SEQUENCE [LARGE SCALE GENOMIC DNA]</scope>
    <source>
        <strain evidence="11 13">RSPS-4</strain>
    </source>
</reference>
<dbReference type="InterPro" id="IPR052157">
    <property type="entry name" value="BCAA_transport_permease"/>
</dbReference>
<dbReference type="GO" id="GO:0015190">
    <property type="term" value="F:L-leucine transmembrane transporter activity"/>
    <property type="evidence" value="ECO:0007669"/>
    <property type="project" value="TreeGrafter"/>
</dbReference>
<dbReference type="GO" id="GO:0005886">
    <property type="term" value="C:plasma membrane"/>
    <property type="evidence" value="ECO:0007669"/>
    <property type="project" value="UniProtKB-SubCell"/>
</dbReference>
<evidence type="ECO:0000256" key="2">
    <source>
        <dbReference type="ARBA" id="ARBA00022448"/>
    </source>
</evidence>
<dbReference type="PANTHER" id="PTHR11795:SF371">
    <property type="entry name" value="HIGH-AFFINITY BRANCHED-CHAIN AMINO ACID TRANSPORT SYSTEM PERMEASE PROTEIN LIVH"/>
    <property type="match status" value="1"/>
</dbReference>
<feature type="transmembrane region" description="Helical" evidence="10">
    <location>
        <begin position="156"/>
        <end position="178"/>
    </location>
</feature>
<keyword evidence="6" id="KW-0029">Amino-acid transport</keyword>
<keyword evidence="7 10" id="KW-1133">Transmembrane helix</keyword>
<evidence type="ECO:0000256" key="4">
    <source>
        <dbReference type="ARBA" id="ARBA00022519"/>
    </source>
</evidence>
<dbReference type="RefSeq" id="WP_232226524.1">
    <property type="nucleotide sequence ID" value="NZ_CP007514.1"/>
</dbReference>